<dbReference type="Proteomes" id="UP000054047">
    <property type="component" value="Unassembled WGS sequence"/>
</dbReference>
<proteinExistence type="predicted"/>
<dbReference type="OrthoDB" id="446368at2759"/>
<protein>
    <recommendedName>
        <fullName evidence="3">Major facilitator superfamily (MFS) profile domain-containing protein</fullName>
    </recommendedName>
</protein>
<evidence type="ECO:0000313" key="1">
    <source>
        <dbReference type="EMBL" id="KIH60434.1"/>
    </source>
</evidence>
<name>A0A0C2GN21_9BILA</name>
<gene>
    <name evidence="1" type="ORF">ANCDUO_09318</name>
</gene>
<organism evidence="1 2">
    <name type="scientific">Ancylostoma duodenale</name>
    <dbReference type="NCBI Taxonomy" id="51022"/>
    <lineage>
        <taxon>Eukaryota</taxon>
        <taxon>Metazoa</taxon>
        <taxon>Ecdysozoa</taxon>
        <taxon>Nematoda</taxon>
        <taxon>Chromadorea</taxon>
        <taxon>Rhabditida</taxon>
        <taxon>Rhabditina</taxon>
        <taxon>Rhabditomorpha</taxon>
        <taxon>Strongyloidea</taxon>
        <taxon>Ancylostomatidae</taxon>
        <taxon>Ancylostomatinae</taxon>
        <taxon>Ancylostoma</taxon>
    </lineage>
</organism>
<evidence type="ECO:0000313" key="2">
    <source>
        <dbReference type="Proteomes" id="UP000054047"/>
    </source>
</evidence>
<evidence type="ECO:0008006" key="3">
    <source>
        <dbReference type="Google" id="ProtNLM"/>
    </source>
</evidence>
<reference evidence="1 2" key="1">
    <citation type="submission" date="2013-12" db="EMBL/GenBank/DDBJ databases">
        <title>Draft genome of the parsitic nematode Ancylostoma duodenale.</title>
        <authorList>
            <person name="Mitreva M."/>
        </authorList>
    </citation>
    <scope>NUCLEOTIDE SEQUENCE [LARGE SCALE GENOMIC DNA]</scope>
    <source>
        <strain evidence="1 2">Zhejiang</strain>
    </source>
</reference>
<dbReference type="EMBL" id="KN730967">
    <property type="protein sequence ID" value="KIH60434.1"/>
    <property type="molecule type" value="Genomic_DNA"/>
</dbReference>
<dbReference type="AlphaFoldDB" id="A0A0C2GN21"/>
<sequence length="67" mass="7543">MGPTVGGFAVEKIGFAWTTTIIGAIHIMFDPAMNKFDKDKLFKNQELFVVFIFYSSCCTRKSAQRST</sequence>
<keyword evidence="2" id="KW-1185">Reference proteome</keyword>
<accession>A0A0C2GN21</accession>